<dbReference type="Proteomes" id="UP000070444">
    <property type="component" value="Unassembled WGS sequence"/>
</dbReference>
<reference evidence="3 4" key="1">
    <citation type="journal article" date="2015" name="Genome Biol. Evol.">
        <title>Phylogenomic analyses indicate that early fungi evolved digesting cell walls of algal ancestors of land plants.</title>
        <authorList>
            <person name="Chang Y."/>
            <person name="Wang S."/>
            <person name="Sekimoto S."/>
            <person name="Aerts A.L."/>
            <person name="Choi C."/>
            <person name="Clum A."/>
            <person name="LaButti K.M."/>
            <person name="Lindquist E.A."/>
            <person name="Yee Ngan C."/>
            <person name="Ohm R.A."/>
            <person name="Salamov A.A."/>
            <person name="Grigoriev I.V."/>
            <person name="Spatafora J.W."/>
            <person name="Berbee M.L."/>
        </authorList>
    </citation>
    <scope>NUCLEOTIDE SEQUENCE [LARGE SCALE GENOMIC DNA]</scope>
    <source>
        <strain evidence="3 4">NRRL 28638</strain>
    </source>
</reference>
<dbReference type="EMBL" id="KQ964582">
    <property type="protein sequence ID" value="KXN68331.1"/>
    <property type="molecule type" value="Genomic_DNA"/>
</dbReference>
<name>A0A137P099_CONC2</name>
<keyword evidence="4" id="KW-1185">Reference proteome</keyword>
<dbReference type="Gene3D" id="3.80.10.10">
    <property type="entry name" value="Ribonuclease Inhibitor"/>
    <property type="match status" value="1"/>
</dbReference>
<dbReference type="CDD" id="cd09917">
    <property type="entry name" value="F-box_SF"/>
    <property type="match status" value="1"/>
</dbReference>
<protein>
    <recommendedName>
        <fullName evidence="2">F-box domain-containing protein</fullName>
    </recommendedName>
</protein>
<feature type="domain" description="F-box" evidence="2">
    <location>
        <begin position="45"/>
        <end position="78"/>
    </location>
</feature>
<keyword evidence="1" id="KW-0175">Coiled coil</keyword>
<gene>
    <name evidence="3" type="ORF">CONCODRAFT_79786</name>
</gene>
<organism evidence="3 4">
    <name type="scientific">Conidiobolus coronatus (strain ATCC 28846 / CBS 209.66 / NRRL 28638)</name>
    <name type="common">Delacroixia coronata</name>
    <dbReference type="NCBI Taxonomy" id="796925"/>
    <lineage>
        <taxon>Eukaryota</taxon>
        <taxon>Fungi</taxon>
        <taxon>Fungi incertae sedis</taxon>
        <taxon>Zoopagomycota</taxon>
        <taxon>Entomophthoromycotina</taxon>
        <taxon>Entomophthoromycetes</taxon>
        <taxon>Entomophthorales</taxon>
        <taxon>Ancylistaceae</taxon>
        <taxon>Conidiobolus</taxon>
    </lineage>
</organism>
<proteinExistence type="predicted"/>
<evidence type="ECO:0000313" key="3">
    <source>
        <dbReference type="EMBL" id="KXN68331.1"/>
    </source>
</evidence>
<dbReference type="InterPro" id="IPR001810">
    <property type="entry name" value="F-box_dom"/>
</dbReference>
<feature type="coiled-coil region" evidence="1">
    <location>
        <begin position="80"/>
        <end position="107"/>
    </location>
</feature>
<dbReference type="AlphaFoldDB" id="A0A137P099"/>
<dbReference type="SUPFAM" id="SSF52058">
    <property type="entry name" value="L domain-like"/>
    <property type="match status" value="1"/>
</dbReference>
<sequence length="534" mass="62727">MPNIELSLDYITSNEPEYKEIKSVKLIATKNNIILVNEIWNIEPIMSTIFSYSKFRDLIEFSTVCKRWNLLTAPIIYRGIKILRNQVAKQRASRESLNDERVDAEVEECIANNSKYSHYVKELRFCKNIKPNKAIEFFETFKYLTKLHITNVEISQDQFLCMIKPLDKLEELTFSRVFIKKNFKNRVYKQSIQLPKTLTKLSLSNVSLYGNTELFKNSINSHSNLKQFILDSCNKGNYLTPFYKSYPSLKEFSYNNNNSESHQSLARIFESNPQIIGLKLEPNSLRFLMEPISKNLINLQDFEVYYNYYFDIDFEFYFTQPIKIKKLKVASTLDNSVSWNSILKNCPDLEEFNYSPHYCIQDRVLSFTVDKLTKIKKLTIDCQDLIESTFESILLNCPLLKELDITFLKEWKGYFDIILQRCANLEHLTLYSRHSLPNQEEYYSLKLLSTSSFKNTLTSLTLNNLNFCCSANSLHLQDYSNLKFVKLQIPNRGYGKRGSVAPFNDDLWLGYSKSYYLNTDYDGYKFTKLYQNST</sequence>
<dbReference type="Pfam" id="PF12937">
    <property type="entry name" value="F-box-like"/>
    <property type="match status" value="1"/>
</dbReference>
<evidence type="ECO:0000256" key="1">
    <source>
        <dbReference type="SAM" id="Coils"/>
    </source>
</evidence>
<evidence type="ECO:0000313" key="4">
    <source>
        <dbReference type="Proteomes" id="UP000070444"/>
    </source>
</evidence>
<dbReference type="OrthoDB" id="27842at2759"/>
<dbReference type="InterPro" id="IPR032675">
    <property type="entry name" value="LRR_dom_sf"/>
</dbReference>
<accession>A0A137P099</accession>
<evidence type="ECO:0000259" key="2">
    <source>
        <dbReference type="Pfam" id="PF12937"/>
    </source>
</evidence>